<dbReference type="STRING" id="5627.A0A1C7LSB2"/>
<feature type="compositionally biased region" description="Pro residues" evidence="1">
    <location>
        <begin position="77"/>
        <end position="97"/>
    </location>
</feature>
<keyword evidence="3" id="KW-1185">Reference proteome</keyword>
<accession>A0A1C7LSB2</accession>
<feature type="region of interest" description="Disordered" evidence="1">
    <location>
        <begin position="36"/>
        <end position="154"/>
    </location>
</feature>
<dbReference type="EMBL" id="LUGG01000024">
    <property type="protein sequence ID" value="OBZ67418.1"/>
    <property type="molecule type" value="Genomic_DNA"/>
</dbReference>
<protein>
    <submittedName>
        <fullName evidence="2">Uncharacterized protein</fullName>
    </submittedName>
</protein>
<evidence type="ECO:0000313" key="2">
    <source>
        <dbReference type="EMBL" id="OBZ67418.1"/>
    </source>
</evidence>
<feature type="compositionally biased region" description="Low complexity" evidence="1">
    <location>
        <begin position="61"/>
        <end position="76"/>
    </location>
</feature>
<evidence type="ECO:0000256" key="1">
    <source>
        <dbReference type="SAM" id="MobiDB-lite"/>
    </source>
</evidence>
<comment type="caution">
    <text evidence="2">The sequence shown here is derived from an EMBL/GenBank/DDBJ whole genome shotgun (WGS) entry which is preliminary data.</text>
</comment>
<dbReference type="Proteomes" id="UP000092993">
    <property type="component" value="Unassembled WGS sequence"/>
</dbReference>
<feature type="region of interest" description="Disordered" evidence="1">
    <location>
        <begin position="1"/>
        <end position="21"/>
    </location>
</feature>
<organism evidence="2 3">
    <name type="scientific">Grifola frondosa</name>
    <name type="common">Maitake</name>
    <name type="synonym">Polyporus frondosus</name>
    <dbReference type="NCBI Taxonomy" id="5627"/>
    <lineage>
        <taxon>Eukaryota</taxon>
        <taxon>Fungi</taxon>
        <taxon>Dikarya</taxon>
        <taxon>Basidiomycota</taxon>
        <taxon>Agaricomycotina</taxon>
        <taxon>Agaricomycetes</taxon>
        <taxon>Polyporales</taxon>
        <taxon>Grifolaceae</taxon>
        <taxon>Grifola</taxon>
    </lineage>
</organism>
<name>A0A1C7LSB2_GRIFR</name>
<dbReference type="AlphaFoldDB" id="A0A1C7LSB2"/>
<dbReference type="OrthoDB" id="3270670at2759"/>
<reference evidence="2 3" key="1">
    <citation type="submission" date="2016-03" db="EMBL/GenBank/DDBJ databases">
        <title>Whole genome sequencing of Grifola frondosa 9006-11.</title>
        <authorList>
            <person name="Min B."/>
            <person name="Park H."/>
            <person name="Kim J.-G."/>
            <person name="Cho H."/>
            <person name="Oh Y.-L."/>
            <person name="Kong W.-S."/>
            <person name="Choi I.-G."/>
        </authorList>
    </citation>
    <scope>NUCLEOTIDE SEQUENCE [LARGE SCALE GENOMIC DNA]</scope>
    <source>
        <strain evidence="2 3">9006-11</strain>
    </source>
</reference>
<sequence>MAAIAHFAQPDPGSSSAYSSSYDSSLLQWPQSLGTVTNADQPYLVGPGSSYVWDTQEPIHPSSSYSSSSHQSSSSSFPPPPSFQPHLPSPSYHPPSYTPSSDYQPPPYQPSSTYSNAHSSSHASNSYPPHYPESSQRTVLTGAAHPASSGVHPSALGGRSYFSGTRSYTSLAASSTTPRLERATWDSAELYTIEPATEPAPRQPSPHVNVKEEDTDCAGAFIFELAPSEPTCDTMPEVPLRATQAPPAMRKMMTSFRLDPFAMHNGIRSAAVAAGPGGVEIGPLREEPVIIEWQVHLDFPLVPQDDVPAQAEEDRWEAPASLEYTAFSSPGDSPEFEPLMTPAQSLNWSMRYQPTGSIGEHAAYPLRMGGGRGRAAGAQDQYVEYDMYRSAPAHAHAHAHSRHNEFQDYFPPSNSWYRESPVFSVHFRADQPAALQVRRELGRKSLPFCCFAPSATR</sequence>
<gene>
    <name evidence="2" type="ORF">A0H81_12540</name>
</gene>
<evidence type="ECO:0000313" key="3">
    <source>
        <dbReference type="Proteomes" id="UP000092993"/>
    </source>
</evidence>
<proteinExistence type="predicted"/>
<feature type="compositionally biased region" description="Low complexity" evidence="1">
    <location>
        <begin position="110"/>
        <end position="128"/>
    </location>
</feature>